<dbReference type="InterPro" id="IPR006671">
    <property type="entry name" value="Cyclin_N"/>
</dbReference>
<evidence type="ECO:0000256" key="2">
    <source>
        <dbReference type="ARBA" id="ARBA00022618"/>
    </source>
</evidence>
<evidence type="ECO:0000313" key="9">
    <source>
        <dbReference type="Proteomes" id="UP000655225"/>
    </source>
</evidence>
<proteinExistence type="inferred from homology"/>
<evidence type="ECO:0000313" key="8">
    <source>
        <dbReference type="EMBL" id="KAF8410901.1"/>
    </source>
</evidence>
<dbReference type="FunFam" id="1.10.472.10:FF:000060">
    <property type="entry name" value="D6-type cyclin"/>
    <property type="match status" value="1"/>
</dbReference>
<dbReference type="OrthoDB" id="769138at2759"/>
<organism evidence="8 9">
    <name type="scientific">Tetracentron sinense</name>
    <name type="common">Spur-leaf</name>
    <dbReference type="NCBI Taxonomy" id="13715"/>
    <lineage>
        <taxon>Eukaryota</taxon>
        <taxon>Viridiplantae</taxon>
        <taxon>Streptophyta</taxon>
        <taxon>Embryophyta</taxon>
        <taxon>Tracheophyta</taxon>
        <taxon>Spermatophyta</taxon>
        <taxon>Magnoliopsida</taxon>
        <taxon>Trochodendrales</taxon>
        <taxon>Trochodendraceae</taxon>
        <taxon>Tetracentron</taxon>
    </lineage>
</organism>
<dbReference type="CDD" id="cd20543">
    <property type="entry name" value="CYCLIN_AtCycD-like_rpt1"/>
    <property type="match status" value="1"/>
</dbReference>
<dbReference type="InterPro" id="IPR039361">
    <property type="entry name" value="Cyclin"/>
</dbReference>
<dbReference type="Gene3D" id="1.10.472.10">
    <property type="entry name" value="Cyclin-like"/>
    <property type="match status" value="2"/>
</dbReference>
<evidence type="ECO:0000256" key="1">
    <source>
        <dbReference type="ARBA" id="ARBA00009065"/>
    </source>
</evidence>
<dbReference type="SUPFAM" id="SSF47954">
    <property type="entry name" value="Cyclin-like"/>
    <property type="match status" value="1"/>
</dbReference>
<dbReference type="Proteomes" id="UP000655225">
    <property type="component" value="Unassembled WGS sequence"/>
</dbReference>
<dbReference type="CDD" id="cd20544">
    <property type="entry name" value="CYCLIN_AtCycD-like_rpt2"/>
    <property type="match status" value="1"/>
</dbReference>
<feature type="domain" description="Cyclin C-terminal" evidence="7">
    <location>
        <begin position="186"/>
        <end position="297"/>
    </location>
</feature>
<dbReference type="Pfam" id="PF00134">
    <property type="entry name" value="Cyclin_N"/>
    <property type="match status" value="1"/>
</dbReference>
<keyword evidence="2" id="KW-0132">Cell division</keyword>
<dbReference type="OMA" id="YCKEEDE"/>
<comment type="similarity">
    <text evidence="1">Belongs to the cyclin family. Cyclin D subfamily.</text>
</comment>
<evidence type="ECO:0000256" key="5">
    <source>
        <dbReference type="RuleBase" id="RU000383"/>
    </source>
</evidence>
<evidence type="ECO:0000256" key="4">
    <source>
        <dbReference type="ARBA" id="ARBA00023306"/>
    </source>
</evidence>
<reference evidence="8 9" key="1">
    <citation type="submission" date="2020-04" db="EMBL/GenBank/DDBJ databases">
        <title>Plant Genome Project.</title>
        <authorList>
            <person name="Zhang R.-G."/>
        </authorList>
    </citation>
    <scope>NUCLEOTIDE SEQUENCE [LARGE SCALE GENOMIC DNA]</scope>
    <source>
        <strain evidence="8">YNK0</strain>
        <tissue evidence="8">Leaf</tissue>
    </source>
</reference>
<keyword evidence="4" id="KW-0131">Cell cycle</keyword>
<evidence type="ECO:0000259" key="6">
    <source>
        <dbReference type="SMART" id="SM00385"/>
    </source>
</evidence>
<dbReference type="PANTHER" id="PTHR10177">
    <property type="entry name" value="CYCLINS"/>
    <property type="match status" value="1"/>
</dbReference>
<sequence>MAHEQSNTHIVVYDLYCKEEHWVDEEEEREINNISTPSLLPHLLLEEGLFPKEDELHQLLSKEEVPQYSSLNYMQGSLSLAAARRKAVEWILVTNSHHTFSPLTAVLSVNYLDRFLATLQFQRDKPWMMHLVTVACLSIAAKVEETKVPLLLDLQVQKPEFIFEPKSIQKMELLVLSTLGWKMNPVTPISFINYIVKRLDLVPNKQWEFLTVFERLLLAVVADSRFVHYRPSVFAAAITLHVIDQLDSSAAPGYYKKELMDILKISKERLEVCYQLVMESRSNGMPEFKNVSYWLKSTGH</sequence>
<dbReference type="InterPro" id="IPR004367">
    <property type="entry name" value="Cyclin_C-dom"/>
</dbReference>
<dbReference type="GO" id="GO:0051301">
    <property type="term" value="P:cell division"/>
    <property type="evidence" value="ECO:0007669"/>
    <property type="project" value="UniProtKB-KW"/>
</dbReference>
<feature type="domain" description="Cyclin-like" evidence="6">
    <location>
        <begin position="89"/>
        <end position="177"/>
    </location>
</feature>
<evidence type="ECO:0008006" key="10">
    <source>
        <dbReference type="Google" id="ProtNLM"/>
    </source>
</evidence>
<evidence type="ECO:0000259" key="7">
    <source>
        <dbReference type="SMART" id="SM01332"/>
    </source>
</evidence>
<dbReference type="AlphaFoldDB" id="A0A834ZXN7"/>
<dbReference type="InterPro" id="IPR036915">
    <property type="entry name" value="Cyclin-like_sf"/>
</dbReference>
<dbReference type="SMART" id="SM00385">
    <property type="entry name" value="CYCLIN"/>
    <property type="match status" value="1"/>
</dbReference>
<dbReference type="Pfam" id="PF02984">
    <property type="entry name" value="Cyclin_C"/>
    <property type="match status" value="1"/>
</dbReference>
<protein>
    <recommendedName>
        <fullName evidence="10">B-like cyclin</fullName>
    </recommendedName>
</protein>
<evidence type="ECO:0000256" key="3">
    <source>
        <dbReference type="ARBA" id="ARBA00023127"/>
    </source>
</evidence>
<dbReference type="InterPro" id="IPR048258">
    <property type="entry name" value="Cyclins_cyclin-box"/>
</dbReference>
<accession>A0A834ZXN7</accession>
<name>A0A834ZXN7_TETSI</name>
<dbReference type="PROSITE" id="PS00292">
    <property type="entry name" value="CYCLINS"/>
    <property type="match status" value="1"/>
</dbReference>
<comment type="caution">
    <text evidence="8">The sequence shown here is derived from an EMBL/GenBank/DDBJ whole genome shotgun (WGS) entry which is preliminary data.</text>
</comment>
<gene>
    <name evidence="8" type="ORF">HHK36_003438</name>
</gene>
<keyword evidence="3 5" id="KW-0195">Cyclin</keyword>
<dbReference type="EMBL" id="JABCRI010000002">
    <property type="protein sequence ID" value="KAF8410901.1"/>
    <property type="molecule type" value="Genomic_DNA"/>
</dbReference>
<dbReference type="InterPro" id="IPR013763">
    <property type="entry name" value="Cyclin-like_dom"/>
</dbReference>
<dbReference type="SMART" id="SM01332">
    <property type="entry name" value="Cyclin_C"/>
    <property type="match status" value="1"/>
</dbReference>
<keyword evidence="9" id="KW-1185">Reference proteome</keyword>